<reference evidence="1 2" key="1">
    <citation type="submission" date="2024-02" db="EMBL/GenBank/DDBJ databases">
        <title>Discinaceae phylogenomics.</title>
        <authorList>
            <person name="Dirks A.C."/>
            <person name="James T.Y."/>
        </authorList>
    </citation>
    <scope>NUCLEOTIDE SEQUENCE [LARGE SCALE GENOMIC DNA]</scope>
    <source>
        <strain evidence="1 2">ACD0624</strain>
    </source>
</reference>
<organism evidence="1 2">
    <name type="scientific">Discina gigas</name>
    <dbReference type="NCBI Taxonomy" id="1032678"/>
    <lineage>
        <taxon>Eukaryota</taxon>
        <taxon>Fungi</taxon>
        <taxon>Dikarya</taxon>
        <taxon>Ascomycota</taxon>
        <taxon>Pezizomycotina</taxon>
        <taxon>Pezizomycetes</taxon>
        <taxon>Pezizales</taxon>
        <taxon>Discinaceae</taxon>
        <taxon>Discina</taxon>
    </lineage>
</organism>
<gene>
    <name evidence="1" type="ORF">Q9L58_003233</name>
</gene>
<dbReference type="EMBL" id="JBBBZM010000030">
    <property type="protein sequence ID" value="KAL0637843.1"/>
    <property type="molecule type" value="Genomic_DNA"/>
</dbReference>
<protein>
    <submittedName>
        <fullName evidence="1">Uncharacterized protein</fullName>
    </submittedName>
</protein>
<accession>A0ABR3GPI3</accession>
<comment type="caution">
    <text evidence="1">The sequence shown here is derived from an EMBL/GenBank/DDBJ whole genome shotgun (WGS) entry which is preliminary data.</text>
</comment>
<name>A0ABR3GPI3_9PEZI</name>
<dbReference type="Proteomes" id="UP001447188">
    <property type="component" value="Unassembled WGS sequence"/>
</dbReference>
<evidence type="ECO:0000313" key="1">
    <source>
        <dbReference type="EMBL" id="KAL0637843.1"/>
    </source>
</evidence>
<sequence>MSIESSLERIVGGAASGSSLARLLKQGEMSVSDLGTVVKHSDLSCKITLGERLDRFANDAKEGVIALQMFDSRVGGVLDHILEANQEFLGEFTSQLTRRNRLRYTSFPFMTKSVDTLHTHVWLSENFDRAARLLDSNIRTLVSNGKNITQFLDSLSQQHNPIYDEIVREFVGIERREGIPWTRIGWEGPRAGAVRKTRIRERKQLLALVGSYEEKARGYVENIRLELESMMGEMEALQQRVVTSFLSLDTRPSSATEIPLERQLEVVEQAVAAMLERRARRTRRACSTGILTDRRVKNETRSYRDIFTPTRTIET</sequence>
<proteinExistence type="predicted"/>
<keyword evidence="2" id="KW-1185">Reference proteome</keyword>
<evidence type="ECO:0000313" key="2">
    <source>
        <dbReference type="Proteomes" id="UP001447188"/>
    </source>
</evidence>